<evidence type="ECO:0000313" key="13">
    <source>
        <dbReference type="Proteomes" id="UP000218238"/>
    </source>
</evidence>
<feature type="compositionally biased region" description="Low complexity" evidence="9">
    <location>
        <begin position="83"/>
        <end position="94"/>
    </location>
</feature>
<reference evidence="12 13" key="1">
    <citation type="submission" date="2017-08" db="EMBL/GenBank/DDBJ databases">
        <title>Draft genome sequence of filamentous cyanobacterium Calothrix elsteri CCALA 953.</title>
        <authorList>
            <person name="Gagunashvili A.N."/>
            <person name="Elster J."/>
            <person name="Andresson O.S."/>
        </authorList>
    </citation>
    <scope>NUCLEOTIDE SEQUENCE [LARGE SCALE GENOMIC DNA]</scope>
    <source>
        <strain evidence="12 13">CCALA 953</strain>
    </source>
</reference>
<keyword evidence="3" id="KW-0813">Transport</keyword>
<keyword evidence="5" id="KW-0812">Transmembrane</keyword>
<dbReference type="PANTHER" id="PTHR34597:SF3">
    <property type="entry name" value="OUTER MEMBRANE TRANSPORTER CDIB"/>
    <property type="match status" value="1"/>
</dbReference>
<keyword evidence="4" id="KW-1134">Transmembrane beta strand</keyword>
<protein>
    <submittedName>
        <fullName evidence="12">Hemolysin activation/secretion protein</fullName>
    </submittedName>
</protein>
<feature type="compositionally biased region" description="Pro residues" evidence="9">
    <location>
        <begin position="65"/>
        <end position="82"/>
    </location>
</feature>
<name>A0A2A2TD65_9CYAN</name>
<sequence>MSQKSCFRSCLYKLNLCCNSLILLSLTQAIPVMAEEVNIVESGELSNQAQTPINPTPRRETKPPSTQPLPEQAPPTLLPPPDQLLTPPSSLPSSPEEEQSGDIPQAIAIKKINITGSTIFSEKDFAEITERYINKSVTLTELFQLRSEITKFYVDKGYITTGAFIPPQKLIDGVVEVRVIEGQLEEIKVTGASRLNPNYVRSRLALATRKPLNREKLLEALQVLQLNPLIKNLSAELAAGTSQGSSTLEVTIQEAKTFNAQISLDNSRSPSVGSFRRQVQLSESNLLGFGDSVSAAYTNTDGSNSYDLNYTVPINPRNGTFAVSYGTSDNNVIEKPFNRLDIESNSKYYEFTLRQPIIQKPNRELAVGMALTNRESQASLLNGEVPFPGEGADEKGRTSVTALRLFQEWTQRNSKQVFAMRSQFSIGLDAFNSTINNKSPDSNFYAWRGQAQWVRLLAPDTLLFIRGDLQFTDRPLVALEQFGLGGQSSVRGYRQDALLTDNGFLASTEVRLPIFRDKRSQTLLQVVPFIDVGTVWNRSNRVKLETNTLLSTGLGLRLQLGNQLNAQFDWGIPLISLESRKSNWQENGLYFSVVYTPF</sequence>
<dbReference type="InterPro" id="IPR051544">
    <property type="entry name" value="TPS_OM_transporter"/>
</dbReference>
<feature type="domain" description="POTRA" evidence="11">
    <location>
        <begin position="107"/>
        <end position="182"/>
    </location>
</feature>
<evidence type="ECO:0000256" key="1">
    <source>
        <dbReference type="ARBA" id="ARBA00004442"/>
    </source>
</evidence>
<dbReference type="RefSeq" id="WP_095723934.1">
    <property type="nucleotide sequence ID" value="NZ_NTFS01000343.1"/>
</dbReference>
<dbReference type="EMBL" id="NTFS01000343">
    <property type="protein sequence ID" value="PAX51737.1"/>
    <property type="molecule type" value="Genomic_DNA"/>
</dbReference>
<comment type="subcellular location">
    <subcellularLocation>
        <location evidence="1">Cell outer membrane</location>
    </subcellularLocation>
</comment>
<keyword evidence="13" id="KW-1185">Reference proteome</keyword>
<accession>A0A2A2TD65</accession>
<proteinExistence type="inferred from homology"/>
<evidence type="ECO:0000256" key="2">
    <source>
        <dbReference type="ARBA" id="ARBA00009055"/>
    </source>
</evidence>
<feature type="signal peptide" evidence="10">
    <location>
        <begin position="1"/>
        <end position="34"/>
    </location>
</feature>
<dbReference type="Pfam" id="PF03865">
    <property type="entry name" value="ShlB"/>
    <property type="match status" value="1"/>
</dbReference>
<dbReference type="PROSITE" id="PS51779">
    <property type="entry name" value="POTRA"/>
    <property type="match status" value="1"/>
</dbReference>
<keyword evidence="8" id="KW-0998">Cell outer membrane</keyword>
<dbReference type="AlphaFoldDB" id="A0A2A2TD65"/>
<dbReference type="GO" id="GO:0009279">
    <property type="term" value="C:cell outer membrane"/>
    <property type="evidence" value="ECO:0007669"/>
    <property type="project" value="UniProtKB-SubCell"/>
</dbReference>
<evidence type="ECO:0000256" key="7">
    <source>
        <dbReference type="ARBA" id="ARBA00023136"/>
    </source>
</evidence>
<dbReference type="GO" id="GO:0046819">
    <property type="term" value="P:protein secretion by the type V secretion system"/>
    <property type="evidence" value="ECO:0007669"/>
    <property type="project" value="TreeGrafter"/>
</dbReference>
<evidence type="ECO:0000259" key="11">
    <source>
        <dbReference type="PROSITE" id="PS51779"/>
    </source>
</evidence>
<keyword evidence="7" id="KW-0472">Membrane</keyword>
<evidence type="ECO:0000313" key="12">
    <source>
        <dbReference type="EMBL" id="PAX51737.1"/>
    </source>
</evidence>
<evidence type="ECO:0000256" key="9">
    <source>
        <dbReference type="SAM" id="MobiDB-lite"/>
    </source>
</evidence>
<dbReference type="PANTHER" id="PTHR34597">
    <property type="entry name" value="SLR1661 PROTEIN"/>
    <property type="match status" value="1"/>
</dbReference>
<feature type="chain" id="PRO_5012787913" evidence="10">
    <location>
        <begin position="35"/>
        <end position="598"/>
    </location>
</feature>
<evidence type="ECO:0000256" key="10">
    <source>
        <dbReference type="SAM" id="SignalP"/>
    </source>
</evidence>
<evidence type="ECO:0000256" key="8">
    <source>
        <dbReference type="ARBA" id="ARBA00023237"/>
    </source>
</evidence>
<organism evidence="12 13">
    <name type="scientific">Brunnivagina elsteri CCALA 953</name>
    <dbReference type="NCBI Taxonomy" id="987040"/>
    <lineage>
        <taxon>Bacteria</taxon>
        <taxon>Bacillati</taxon>
        <taxon>Cyanobacteriota</taxon>
        <taxon>Cyanophyceae</taxon>
        <taxon>Nostocales</taxon>
        <taxon>Calotrichaceae</taxon>
        <taxon>Brunnivagina</taxon>
    </lineage>
</organism>
<comment type="similarity">
    <text evidence="2">Belongs to the TPS (TC 1.B.20) family.</text>
</comment>
<dbReference type="InterPro" id="IPR013686">
    <property type="entry name" value="Polypept-transport_assoc_ShlB"/>
</dbReference>
<feature type="region of interest" description="Disordered" evidence="9">
    <location>
        <begin position="45"/>
        <end position="100"/>
    </location>
</feature>
<dbReference type="GO" id="GO:0008320">
    <property type="term" value="F:protein transmembrane transporter activity"/>
    <property type="evidence" value="ECO:0007669"/>
    <property type="project" value="TreeGrafter"/>
</dbReference>
<dbReference type="Proteomes" id="UP000218238">
    <property type="component" value="Unassembled WGS sequence"/>
</dbReference>
<keyword evidence="10" id="KW-0732">Signal</keyword>
<comment type="caution">
    <text evidence="12">The sequence shown here is derived from an EMBL/GenBank/DDBJ whole genome shotgun (WGS) entry which is preliminary data.</text>
</comment>
<dbReference type="InterPro" id="IPR005565">
    <property type="entry name" value="Hemolysn_activator_HlyB_C"/>
</dbReference>
<keyword evidence="6" id="KW-0653">Protein transport</keyword>
<dbReference type="Gene3D" id="2.40.160.50">
    <property type="entry name" value="membrane protein fhac: a member of the omp85/tpsb transporter family"/>
    <property type="match status" value="1"/>
</dbReference>
<dbReference type="Gene3D" id="3.10.20.310">
    <property type="entry name" value="membrane protein fhac"/>
    <property type="match status" value="1"/>
</dbReference>
<evidence type="ECO:0000256" key="5">
    <source>
        <dbReference type="ARBA" id="ARBA00022692"/>
    </source>
</evidence>
<evidence type="ECO:0000256" key="4">
    <source>
        <dbReference type="ARBA" id="ARBA00022452"/>
    </source>
</evidence>
<dbReference type="OrthoDB" id="596066at2"/>
<gene>
    <name evidence="12" type="ORF">CK510_23190</name>
</gene>
<evidence type="ECO:0000256" key="6">
    <source>
        <dbReference type="ARBA" id="ARBA00022927"/>
    </source>
</evidence>
<dbReference type="Pfam" id="PF08479">
    <property type="entry name" value="POTRA_2"/>
    <property type="match status" value="1"/>
</dbReference>
<evidence type="ECO:0000256" key="3">
    <source>
        <dbReference type="ARBA" id="ARBA00022448"/>
    </source>
</evidence>
<dbReference type="GO" id="GO:0098046">
    <property type="term" value="C:type V protein secretion system complex"/>
    <property type="evidence" value="ECO:0007669"/>
    <property type="project" value="TreeGrafter"/>
</dbReference>
<dbReference type="InterPro" id="IPR034746">
    <property type="entry name" value="POTRA"/>
</dbReference>